<keyword evidence="2" id="KW-0806">Transcription termination</keyword>
<evidence type="ECO:0000313" key="4">
    <source>
        <dbReference type="EMBL" id="OAY37727.1"/>
    </source>
</evidence>
<dbReference type="InterPro" id="IPR038538">
    <property type="entry name" value="MTERF_sf"/>
</dbReference>
<dbReference type="GO" id="GO:0009658">
    <property type="term" value="P:chloroplast organization"/>
    <property type="evidence" value="ECO:0000318"/>
    <property type="project" value="GO_Central"/>
</dbReference>
<dbReference type="Gene3D" id="1.25.70.10">
    <property type="entry name" value="Transcription termination factor 3, mitochondrial"/>
    <property type="match status" value="2"/>
</dbReference>
<dbReference type="PANTHER" id="PTHR13068">
    <property type="entry name" value="CGI-12 PROTEIN-RELATED"/>
    <property type="match status" value="1"/>
</dbReference>
<comment type="similarity">
    <text evidence="1">Belongs to the mTERF family.</text>
</comment>
<proteinExistence type="inferred from homology"/>
<keyword evidence="2" id="KW-0804">Transcription</keyword>
<gene>
    <name evidence="4" type="ORF">MANES_11G124400</name>
</gene>
<dbReference type="SMART" id="SM00733">
    <property type="entry name" value="Mterf"/>
    <property type="match status" value="9"/>
</dbReference>
<evidence type="ECO:0000256" key="1">
    <source>
        <dbReference type="ARBA" id="ARBA00007692"/>
    </source>
</evidence>
<organism evidence="4">
    <name type="scientific">Manihot esculenta</name>
    <name type="common">Cassava</name>
    <name type="synonym">Jatropha manihot</name>
    <dbReference type="NCBI Taxonomy" id="3983"/>
    <lineage>
        <taxon>Eukaryota</taxon>
        <taxon>Viridiplantae</taxon>
        <taxon>Streptophyta</taxon>
        <taxon>Embryophyta</taxon>
        <taxon>Tracheophyta</taxon>
        <taxon>Spermatophyta</taxon>
        <taxon>Magnoliopsida</taxon>
        <taxon>eudicotyledons</taxon>
        <taxon>Gunneridae</taxon>
        <taxon>Pentapetalae</taxon>
        <taxon>rosids</taxon>
        <taxon>fabids</taxon>
        <taxon>Malpighiales</taxon>
        <taxon>Euphorbiaceae</taxon>
        <taxon>Crotonoideae</taxon>
        <taxon>Manihoteae</taxon>
        <taxon>Manihot</taxon>
    </lineage>
</organism>
<keyword evidence="3" id="KW-0809">Transit peptide</keyword>
<keyword evidence="2" id="KW-0805">Transcription regulation</keyword>
<dbReference type="AlphaFoldDB" id="A0A2C9V0S0"/>
<reference evidence="4" key="1">
    <citation type="submission" date="2016-02" db="EMBL/GenBank/DDBJ databases">
        <title>WGS assembly of Manihot esculenta.</title>
        <authorList>
            <person name="Bredeson J.V."/>
            <person name="Prochnik S.E."/>
            <person name="Lyons J.B."/>
            <person name="Schmutz J."/>
            <person name="Grimwood J."/>
            <person name="Vrebalov J."/>
            <person name="Bart R.S."/>
            <person name="Amuge T."/>
            <person name="Ferguson M.E."/>
            <person name="Green R."/>
            <person name="Putnam N."/>
            <person name="Stites J."/>
            <person name="Rounsley S."/>
            <person name="Rokhsar D.S."/>
        </authorList>
    </citation>
    <scope>NUCLEOTIDE SEQUENCE [LARGE SCALE GENOMIC DNA]</scope>
    <source>
        <tissue evidence="4">Leaf</tissue>
    </source>
</reference>
<dbReference type="GO" id="GO:0006353">
    <property type="term" value="P:DNA-templated transcription termination"/>
    <property type="evidence" value="ECO:0007669"/>
    <property type="project" value="UniProtKB-KW"/>
</dbReference>
<evidence type="ECO:0000256" key="3">
    <source>
        <dbReference type="ARBA" id="ARBA00022946"/>
    </source>
</evidence>
<evidence type="ECO:0000256" key="2">
    <source>
        <dbReference type="ARBA" id="ARBA00022472"/>
    </source>
</evidence>
<dbReference type="GO" id="GO:0009507">
    <property type="term" value="C:chloroplast"/>
    <property type="evidence" value="ECO:0000318"/>
    <property type="project" value="GO_Central"/>
</dbReference>
<accession>A0A2C9V0S0</accession>
<name>A0A2C9V0S0_MANES</name>
<dbReference type="EMBL" id="CM004397">
    <property type="protein sequence ID" value="OAY37727.1"/>
    <property type="molecule type" value="Genomic_DNA"/>
</dbReference>
<protein>
    <submittedName>
        <fullName evidence="4">Uncharacterized protein</fullName>
    </submittedName>
</protein>
<dbReference type="FunFam" id="1.25.70.10:FF:000001">
    <property type="entry name" value="Mitochondrial transcription termination factor-like"/>
    <property type="match status" value="1"/>
</dbReference>
<dbReference type="Pfam" id="PF02536">
    <property type="entry name" value="mTERF"/>
    <property type="match status" value="3"/>
</dbReference>
<dbReference type="GO" id="GO:0003676">
    <property type="term" value="F:nucleic acid binding"/>
    <property type="evidence" value="ECO:0007669"/>
    <property type="project" value="InterPro"/>
</dbReference>
<dbReference type="InterPro" id="IPR003690">
    <property type="entry name" value="MTERF"/>
</dbReference>
<sequence>MSGFSGARLALIKNVSHLVSNVQLDMLPVQSLFIIRSFSSVISSNLDKHSFIVSYLIDSCGLTLESAQSVSKNKRICFQTTERPDSVLRLLREHGFTNAHISKIIKQRPQLLLAQPKKTLLPKLEFLRSIGVSRSGLSIFVSKNPDLLGRSIKRCLIPTYEMLKGVLVSDKKVVATLHRMKGRHLSFFPRTFCNNLSLLRGLGIYESCITYFVTQSPSAMCLEAGKFAEGVEKVIKLGFDPSEFTFVEAVRVFLMLSAETWEHKVEVYRRLGLSEDEIRSIFRKNPKCMTFSEKKVKGIMDFLVCKMGLQPAAVARVPVVFNYSLERRIMPRCSVVRVLLLKGLIKADTHLSSVLIPSEKCFLERDEIRSIFRKHHPRCMALSEKKVKGMMDFLVYKMGWQSAVVARVPPVLGFSLERRIMPRCSVVRVLLLNGLIKADISLSSVLMPTEKLFLERDFH</sequence>
<dbReference type="PANTHER" id="PTHR13068:SF185">
    <property type="match status" value="1"/>
</dbReference>